<dbReference type="InterPro" id="IPR035971">
    <property type="entry name" value="CBD_sf"/>
</dbReference>
<feature type="compositionally biased region" description="Pro residues" evidence="2">
    <location>
        <begin position="166"/>
        <end position="180"/>
    </location>
</feature>
<proteinExistence type="predicted"/>
<sequence length="268" mass="28495">YKAMPNGGGKYDQDPRTNANNYIAAFKASSYTSLRDLVQKNGDPGGACGFTNPNGDAKALPDVVQWGHSSTEAFTPSHEGPCEVWCDNTRVYENDNCSANIPNGQMPIDKSKCQGANQLYFVWAALHTSSWQIYKTCVKLQGGGGPTPPSPPSNQPTVVPSSSPAPYTPSPPSPPSPYTPSPSNNGGSVQPWGQCGGKSYSGATSCVQGYKCEFKNDWYSQCVLGGGSGDPVETWGQCGGKSYSGATNCKSSDKCIERNEWYSQCVPN</sequence>
<dbReference type="GO" id="GO:0005576">
    <property type="term" value="C:extracellular region"/>
    <property type="evidence" value="ECO:0007669"/>
    <property type="project" value="InterPro"/>
</dbReference>
<comment type="caution">
    <text evidence="4">The sequence shown here is derived from an EMBL/GenBank/DDBJ whole genome shotgun (WGS) entry which is preliminary data.</text>
</comment>
<dbReference type="PROSITE" id="PS51164">
    <property type="entry name" value="CBM1_2"/>
    <property type="match status" value="2"/>
</dbReference>
<dbReference type="GO" id="GO:0030248">
    <property type="term" value="F:cellulose binding"/>
    <property type="evidence" value="ECO:0007669"/>
    <property type="project" value="InterPro"/>
</dbReference>
<name>A0A6A4ZLH2_9STRA</name>
<dbReference type="EMBL" id="VJMH01001246">
    <property type="protein sequence ID" value="KAF0712532.1"/>
    <property type="molecule type" value="Genomic_DNA"/>
</dbReference>
<dbReference type="InterPro" id="IPR000254">
    <property type="entry name" value="CBD"/>
</dbReference>
<evidence type="ECO:0000259" key="3">
    <source>
        <dbReference type="PROSITE" id="PS51164"/>
    </source>
</evidence>
<dbReference type="AlphaFoldDB" id="A0A6A4ZLH2"/>
<feature type="domain" description="CBM1" evidence="3">
    <location>
        <begin position="187"/>
        <end position="223"/>
    </location>
</feature>
<feature type="region of interest" description="Disordered" evidence="2">
    <location>
        <begin position="142"/>
        <end position="189"/>
    </location>
</feature>
<evidence type="ECO:0000313" key="4">
    <source>
        <dbReference type="EMBL" id="KAF0712532.1"/>
    </source>
</evidence>
<gene>
    <name evidence="4" type="ORF">As57867_004785</name>
</gene>
<reference evidence="4" key="1">
    <citation type="submission" date="2019-06" db="EMBL/GenBank/DDBJ databases">
        <title>Genomics analysis of Aphanomyces spp. identifies a new class of oomycete effector associated with host adaptation.</title>
        <authorList>
            <person name="Gaulin E."/>
        </authorList>
    </citation>
    <scope>NUCLEOTIDE SEQUENCE</scope>
    <source>
        <strain evidence="4">CBS 578.67</strain>
    </source>
</reference>
<dbReference type="SUPFAM" id="SSF57180">
    <property type="entry name" value="Cellulose-binding domain"/>
    <property type="match status" value="2"/>
</dbReference>
<accession>A0A6A4ZLH2</accession>
<dbReference type="OrthoDB" id="66948at2759"/>
<dbReference type="SMART" id="SM00236">
    <property type="entry name" value="fCBD"/>
    <property type="match status" value="2"/>
</dbReference>
<dbReference type="PROSITE" id="PS00562">
    <property type="entry name" value="CBM1_1"/>
    <property type="match status" value="2"/>
</dbReference>
<keyword evidence="1" id="KW-0732">Signal</keyword>
<feature type="domain" description="CBM1" evidence="3">
    <location>
        <begin position="230"/>
        <end position="266"/>
    </location>
</feature>
<dbReference type="GO" id="GO:0005975">
    <property type="term" value="P:carbohydrate metabolic process"/>
    <property type="evidence" value="ECO:0007669"/>
    <property type="project" value="InterPro"/>
</dbReference>
<protein>
    <recommendedName>
        <fullName evidence="3">CBM1 domain-containing protein</fullName>
    </recommendedName>
</protein>
<evidence type="ECO:0000256" key="1">
    <source>
        <dbReference type="ARBA" id="ARBA00022729"/>
    </source>
</evidence>
<evidence type="ECO:0000256" key="2">
    <source>
        <dbReference type="SAM" id="MobiDB-lite"/>
    </source>
</evidence>
<dbReference type="Pfam" id="PF00734">
    <property type="entry name" value="CBM_1"/>
    <property type="match status" value="2"/>
</dbReference>
<feature type="non-terminal residue" evidence="4">
    <location>
        <position position="1"/>
    </location>
</feature>
<feature type="compositionally biased region" description="Low complexity" evidence="2">
    <location>
        <begin position="155"/>
        <end position="165"/>
    </location>
</feature>
<organism evidence="4">
    <name type="scientific">Aphanomyces stellatus</name>
    <dbReference type="NCBI Taxonomy" id="120398"/>
    <lineage>
        <taxon>Eukaryota</taxon>
        <taxon>Sar</taxon>
        <taxon>Stramenopiles</taxon>
        <taxon>Oomycota</taxon>
        <taxon>Saprolegniomycetes</taxon>
        <taxon>Saprolegniales</taxon>
        <taxon>Verrucalvaceae</taxon>
        <taxon>Aphanomyces</taxon>
    </lineage>
</organism>